<evidence type="ECO:0000256" key="5">
    <source>
        <dbReference type="HAMAP-Rule" id="MF_02033"/>
    </source>
</evidence>
<dbReference type="InterPro" id="IPR020823">
    <property type="entry name" value="Cell_div_FtsA"/>
</dbReference>
<evidence type="ECO:0000256" key="3">
    <source>
        <dbReference type="ARBA" id="ARBA00023136"/>
    </source>
</evidence>
<dbReference type="SMART" id="SM00842">
    <property type="entry name" value="FtsA"/>
    <property type="match status" value="1"/>
</dbReference>
<evidence type="ECO:0000256" key="4">
    <source>
        <dbReference type="ARBA" id="ARBA00023306"/>
    </source>
</evidence>
<dbReference type="InterPro" id="IPR050696">
    <property type="entry name" value="FtsA/MreB"/>
</dbReference>
<dbReference type="PANTHER" id="PTHR32432:SF4">
    <property type="entry name" value="CELL DIVISION PROTEIN FTSA"/>
    <property type="match status" value="1"/>
</dbReference>
<evidence type="ECO:0000313" key="8">
    <source>
        <dbReference type="Proteomes" id="UP000231276"/>
    </source>
</evidence>
<dbReference type="InterPro" id="IPR043129">
    <property type="entry name" value="ATPase_NBD"/>
</dbReference>
<protein>
    <recommendedName>
        <fullName evidence="5">Cell division protein FtsA</fullName>
    </recommendedName>
</protein>
<dbReference type="SUPFAM" id="SSF53067">
    <property type="entry name" value="Actin-like ATPase domain"/>
    <property type="match status" value="2"/>
</dbReference>
<dbReference type="GO" id="GO:0043093">
    <property type="term" value="P:FtsZ-dependent cytokinesis"/>
    <property type="evidence" value="ECO:0007669"/>
    <property type="project" value="UniProtKB-UniRule"/>
</dbReference>
<sequence length="390" mass="42513">MTKNIRVGIDIGTYQVKVMMAGRSEKKDELLSILGTGLVGSYGLRYGYIVNKGDVVRAIKKAIGQAEKSSGNKIRKAYLGISGITLEGTQSTGNAVISRADMEITDLDVKKAIEDSEQNLLKKLSPNRKIIHTIPIEWKIDKKLLYGRPSGITGEKLEVKTLSITYMDQHLNDLIQAIEEAGVEVEDVVASPIAASLVTLTRTQKIAGSVLANIGAETLSLIVFENNLPISLKVFAIGGNDITNDIALRLKIPIEEAEQIKTGQLTGTHYPPKELEQTISARLLDIFELIEDHLKKIGKNGLLPAGIIMTGGTSSIRTIEKSAKDSLKLPSKIAEISFRKGNKNNFIDSSWAVAYGLCVLGLSEEPESFGIKMARRTGSSLLNWIKQFLP</sequence>
<comment type="function">
    <text evidence="5">Cell division protein that is involved in the assembly of the Z ring. May serve as a membrane anchor for the Z ring.</text>
</comment>
<dbReference type="HAMAP" id="MF_02033">
    <property type="entry name" value="FtsA"/>
    <property type="match status" value="1"/>
</dbReference>
<evidence type="ECO:0000256" key="2">
    <source>
        <dbReference type="ARBA" id="ARBA00022618"/>
    </source>
</evidence>
<keyword evidence="1 5" id="KW-1003">Cell membrane</keyword>
<reference evidence="7 8" key="1">
    <citation type="submission" date="2017-09" db="EMBL/GenBank/DDBJ databases">
        <title>Depth-based differentiation of microbial function through sediment-hosted aquifers and enrichment of novel symbionts in the deep terrestrial subsurface.</title>
        <authorList>
            <person name="Probst A.J."/>
            <person name="Ladd B."/>
            <person name="Jarett J.K."/>
            <person name="Geller-Mcgrath D.E."/>
            <person name="Sieber C.M."/>
            <person name="Emerson J.B."/>
            <person name="Anantharaman K."/>
            <person name="Thomas B.C."/>
            <person name="Malmstrom R."/>
            <person name="Stieglmeier M."/>
            <person name="Klingl A."/>
            <person name="Woyke T."/>
            <person name="Ryan C.M."/>
            <person name="Banfield J.F."/>
        </authorList>
    </citation>
    <scope>NUCLEOTIDE SEQUENCE [LARGE SCALE GENOMIC DNA]</scope>
    <source>
        <strain evidence="7">CG22_combo_CG10-13_8_21_14_all_43_18</strain>
    </source>
</reference>
<comment type="caution">
    <text evidence="7">The sequence shown here is derived from an EMBL/GenBank/DDBJ whole genome shotgun (WGS) entry which is preliminary data.</text>
</comment>
<dbReference type="AlphaFoldDB" id="A0A2H0DX98"/>
<name>A0A2H0DX98_9BACT</name>
<dbReference type="PIRSF" id="PIRSF003101">
    <property type="entry name" value="FtsA"/>
    <property type="match status" value="1"/>
</dbReference>
<dbReference type="Proteomes" id="UP000231276">
    <property type="component" value="Unassembled WGS sequence"/>
</dbReference>
<dbReference type="Pfam" id="PF14450">
    <property type="entry name" value="FtsA"/>
    <property type="match status" value="1"/>
</dbReference>
<comment type="subcellular location">
    <subcellularLocation>
        <location evidence="5">Cell membrane</location>
        <topology evidence="5">Peripheral membrane protein</topology>
        <orientation evidence="5">Cytoplasmic side</orientation>
    </subcellularLocation>
    <text evidence="5">Localizes to the Z ring in an FtsZ-dependent manner. Targeted to the membrane through a conserved C-terminal amphipathic helix.</text>
</comment>
<dbReference type="EMBL" id="PCTS01000002">
    <property type="protein sequence ID" value="PIP86804.1"/>
    <property type="molecule type" value="Genomic_DNA"/>
</dbReference>
<dbReference type="Gene3D" id="3.30.420.40">
    <property type="match status" value="3"/>
</dbReference>
<evidence type="ECO:0000256" key="1">
    <source>
        <dbReference type="ARBA" id="ARBA00022475"/>
    </source>
</evidence>
<proteinExistence type="inferred from homology"/>
<dbReference type="Pfam" id="PF02491">
    <property type="entry name" value="SHS2_FTSA"/>
    <property type="match status" value="1"/>
</dbReference>
<dbReference type="NCBIfam" id="TIGR01174">
    <property type="entry name" value="ftsA"/>
    <property type="match status" value="1"/>
</dbReference>
<dbReference type="GO" id="GO:0009898">
    <property type="term" value="C:cytoplasmic side of plasma membrane"/>
    <property type="evidence" value="ECO:0007669"/>
    <property type="project" value="UniProtKB-UniRule"/>
</dbReference>
<comment type="similarity">
    <text evidence="5">Belongs to the FtsA/MreB family.</text>
</comment>
<feature type="domain" description="SHS2" evidence="6">
    <location>
        <begin position="6"/>
        <end position="199"/>
    </location>
</feature>
<dbReference type="GO" id="GO:0032153">
    <property type="term" value="C:cell division site"/>
    <property type="evidence" value="ECO:0007669"/>
    <property type="project" value="UniProtKB-UniRule"/>
</dbReference>
<evidence type="ECO:0000259" key="6">
    <source>
        <dbReference type="SMART" id="SM00842"/>
    </source>
</evidence>
<accession>A0A2H0DX98</accession>
<keyword evidence="4 5" id="KW-0131">Cell cycle</keyword>
<gene>
    <name evidence="5 7" type="primary">ftsA</name>
    <name evidence="7" type="ORF">COW82_00100</name>
</gene>
<comment type="subunit">
    <text evidence="5">Self-interacts. Interacts with FtsZ.</text>
</comment>
<dbReference type="PANTHER" id="PTHR32432">
    <property type="entry name" value="CELL DIVISION PROTEIN FTSA-RELATED"/>
    <property type="match status" value="1"/>
</dbReference>
<dbReference type="InterPro" id="IPR003494">
    <property type="entry name" value="SHS2_FtsA"/>
</dbReference>
<evidence type="ECO:0000313" key="7">
    <source>
        <dbReference type="EMBL" id="PIP86804.1"/>
    </source>
</evidence>
<keyword evidence="2 5" id="KW-0132">Cell division</keyword>
<organism evidence="7 8">
    <name type="scientific">Candidatus Campbellbacteria bacterium CG22_combo_CG10-13_8_21_14_all_43_18</name>
    <dbReference type="NCBI Taxonomy" id="1974530"/>
    <lineage>
        <taxon>Bacteria</taxon>
        <taxon>Candidatus Campbelliibacteriota</taxon>
    </lineage>
</organism>
<keyword evidence="3 5" id="KW-0472">Membrane</keyword>